<accession>A0A9W8G7B4</accession>
<dbReference type="PROSITE" id="PS01098">
    <property type="entry name" value="LIPASE_GDSL_SER"/>
    <property type="match status" value="1"/>
</dbReference>
<organism evidence="3 4">
    <name type="scientific">Coemansia spiralis</name>
    <dbReference type="NCBI Taxonomy" id="417178"/>
    <lineage>
        <taxon>Eukaryota</taxon>
        <taxon>Fungi</taxon>
        <taxon>Fungi incertae sedis</taxon>
        <taxon>Zoopagomycota</taxon>
        <taxon>Kickxellomycotina</taxon>
        <taxon>Kickxellomycetes</taxon>
        <taxon>Kickxellales</taxon>
        <taxon>Kickxellaceae</taxon>
        <taxon>Coemansia</taxon>
    </lineage>
</organism>
<evidence type="ECO:0000256" key="1">
    <source>
        <dbReference type="ARBA" id="ARBA00022729"/>
    </source>
</evidence>
<dbReference type="OrthoDB" id="1600564at2759"/>
<name>A0A9W8G7B4_9FUNG</name>
<dbReference type="GO" id="GO:0016298">
    <property type="term" value="F:lipase activity"/>
    <property type="evidence" value="ECO:0007669"/>
    <property type="project" value="InterPro"/>
</dbReference>
<dbReference type="InterPro" id="IPR008265">
    <property type="entry name" value="Lipase_GDSL_AS"/>
</dbReference>
<dbReference type="PANTHER" id="PTHR45642:SF139">
    <property type="entry name" value="SGNH HYDROLASE-TYPE ESTERASE DOMAIN-CONTAINING PROTEIN"/>
    <property type="match status" value="1"/>
</dbReference>
<dbReference type="InterPro" id="IPR001087">
    <property type="entry name" value="GDSL"/>
</dbReference>
<evidence type="ECO:0000256" key="2">
    <source>
        <dbReference type="SAM" id="SignalP"/>
    </source>
</evidence>
<protein>
    <submittedName>
        <fullName evidence="3">Uncharacterized protein</fullName>
    </submittedName>
</protein>
<proteinExistence type="predicted"/>
<dbReference type="PANTHER" id="PTHR45642">
    <property type="entry name" value="GDSL ESTERASE/LIPASE EXL3"/>
    <property type="match status" value="1"/>
</dbReference>
<feature type="chain" id="PRO_5040869741" evidence="2">
    <location>
        <begin position="18"/>
        <end position="356"/>
    </location>
</feature>
<comment type="caution">
    <text evidence="3">The sequence shown here is derived from an EMBL/GenBank/DDBJ whole genome shotgun (WGS) entry which is preliminary data.</text>
</comment>
<dbReference type="InterPro" id="IPR036514">
    <property type="entry name" value="SGNH_hydro_sf"/>
</dbReference>
<dbReference type="GO" id="GO:0006629">
    <property type="term" value="P:lipid metabolic process"/>
    <property type="evidence" value="ECO:0007669"/>
    <property type="project" value="InterPro"/>
</dbReference>
<evidence type="ECO:0000313" key="3">
    <source>
        <dbReference type="EMBL" id="KAJ2677072.1"/>
    </source>
</evidence>
<dbReference type="SUPFAM" id="SSF52266">
    <property type="entry name" value="SGNH hydrolase"/>
    <property type="match status" value="1"/>
</dbReference>
<dbReference type="Pfam" id="PF00657">
    <property type="entry name" value="Lipase_GDSL"/>
    <property type="match status" value="1"/>
</dbReference>
<keyword evidence="1 2" id="KW-0732">Signal</keyword>
<dbReference type="Proteomes" id="UP001151518">
    <property type="component" value="Unassembled WGS sequence"/>
</dbReference>
<dbReference type="InterPro" id="IPR050592">
    <property type="entry name" value="GDSL_lipolytic_enzyme"/>
</dbReference>
<dbReference type="EMBL" id="JANBTW010000035">
    <property type="protein sequence ID" value="KAJ2677072.1"/>
    <property type="molecule type" value="Genomic_DNA"/>
</dbReference>
<dbReference type="Gene3D" id="3.40.50.1110">
    <property type="entry name" value="SGNH hydrolase"/>
    <property type="match status" value="1"/>
</dbReference>
<reference evidence="3" key="1">
    <citation type="submission" date="2022-07" db="EMBL/GenBank/DDBJ databases">
        <title>Phylogenomic reconstructions and comparative analyses of Kickxellomycotina fungi.</title>
        <authorList>
            <person name="Reynolds N.K."/>
            <person name="Stajich J.E."/>
            <person name="Barry K."/>
            <person name="Grigoriev I.V."/>
            <person name="Crous P."/>
            <person name="Smith M.E."/>
        </authorList>
    </citation>
    <scope>NUCLEOTIDE SEQUENCE</scope>
    <source>
        <strain evidence="3">NRRL 3115</strain>
    </source>
</reference>
<sequence length="356" mass="39229">MISALLTATLLCLLVQALPIQKPKVIVFGDSLSDTGRFKSLTHGLVPPPYYWQGRFSSGPVWSEWLALLLDYDLSNNAVGLAKSTGTRRMFMHVVPLDPPTTNDQIAEFALTNTAAIQPLDIAVLEVGSNDAASAFVDIESGKQSAYEFVAQQSDIIIEQLEMLRSLGFSRILVTNLPSLQHTPEVIRKNRVRLAETTVAVYNRMLMEKAQKWSMSAQLDLFGIVDLGSFLELAISDQVSGALGITDTKSFCAGGRWLGLFEDHISFNDFFEYAVFESGDLRAQGCDDPASKFFFDPIHPTERVHRLFGYYAHQFLESLATNKHSNATDGLLTRDGLVSLITKHNLSAPAPKPASI</sequence>
<evidence type="ECO:0000313" key="4">
    <source>
        <dbReference type="Proteomes" id="UP001151518"/>
    </source>
</evidence>
<gene>
    <name evidence="3" type="ORF">GGI25_003292</name>
</gene>
<dbReference type="CDD" id="cd01846">
    <property type="entry name" value="fatty_acyltransferase_like"/>
    <property type="match status" value="1"/>
</dbReference>
<dbReference type="AlphaFoldDB" id="A0A9W8G7B4"/>
<feature type="signal peptide" evidence="2">
    <location>
        <begin position="1"/>
        <end position="17"/>
    </location>
</feature>